<feature type="transmembrane region" description="Helical" evidence="6">
    <location>
        <begin position="87"/>
        <end position="105"/>
    </location>
</feature>
<evidence type="ECO:0000256" key="6">
    <source>
        <dbReference type="SAM" id="Phobius"/>
    </source>
</evidence>
<feature type="transmembrane region" description="Helical" evidence="6">
    <location>
        <begin position="111"/>
        <end position="133"/>
    </location>
</feature>
<feature type="transmembrane region" description="Helical" evidence="6">
    <location>
        <begin position="309"/>
        <end position="331"/>
    </location>
</feature>
<dbReference type="RefSeq" id="WP_345587497.1">
    <property type="nucleotide sequence ID" value="NZ_BAABJG010000010.1"/>
</dbReference>
<keyword evidence="2" id="KW-0813">Transport</keyword>
<evidence type="ECO:0000256" key="2">
    <source>
        <dbReference type="ARBA" id="ARBA00022448"/>
    </source>
</evidence>
<keyword evidence="5 6" id="KW-0472">Membrane</keyword>
<reference evidence="9" key="1">
    <citation type="journal article" date="2019" name="Int. J. Syst. Evol. Microbiol.">
        <title>The Global Catalogue of Microorganisms (GCM) 10K type strain sequencing project: providing services to taxonomists for standard genome sequencing and annotation.</title>
        <authorList>
            <consortium name="The Broad Institute Genomics Platform"/>
            <consortium name="The Broad Institute Genome Sequencing Center for Infectious Disease"/>
            <person name="Wu L."/>
            <person name="Ma J."/>
        </authorList>
    </citation>
    <scope>NUCLEOTIDE SEQUENCE [LARGE SCALE GENOMIC DNA]</scope>
    <source>
        <strain evidence="9">CCUG 53270</strain>
    </source>
</reference>
<dbReference type="PROSITE" id="PS50850">
    <property type="entry name" value="MFS"/>
    <property type="match status" value="1"/>
</dbReference>
<dbReference type="EMBL" id="JBHTLU010000047">
    <property type="protein sequence ID" value="MFD1224751.1"/>
    <property type="molecule type" value="Genomic_DNA"/>
</dbReference>
<evidence type="ECO:0000259" key="7">
    <source>
        <dbReference type="PROSITE" id="PS50850"/>
    </source>
</evidence>
<sequence>MSLWLQLERIGKKGKMADGFMIAALFMASLNLRPGISSIAPVLESIRGELGMNASVASLLTSIPVLCMGFFSPLAVKIAARIGIERVIAWSLVLISGGTMLRLVVNSTAILLVTSVLAGSGIAAMGPLLSGFIRRHFPRNIPMMIAVYSMALSLGAALGSSLSVPLQMAAHSWRMSLAFWAMLAVAAAPVWYAVVRQREEAPKGAADPAQAAKLPWGSKRAWLLTLHFGLMAFVFYSLMAWLSPITESLGYSRLYAGNVLTIFAVVQIPSSWVLQLLLKRVPSRLLWLLTASLLQLIGFLLILCTMVPWLAAVLLGFGSGMLFALGTLLPIDAASSPQEASSLAAMTQSAGYIIGALGPILLGWFNDMTHQFGLAILLLIFVTVILMVIQALICSRNMNRKLKAVTQTTSMQEGIG</sequence>
<evidence type="ECO:0000313" key="9">
    <source>
        <dbReference type="Proteomes" id="UP001597180"/>
    </source>
</evidence>
<dbReference type="PANTHER" id="PTHR23523">
    <property type="match status" value="1"/>
</dbReference>
<feature type="transmembrane region" description="Helical" evidence="6">
    <location>
        <begin position="20"/>
        <end position="43"/>
    </location>
</feature>
<keyword evidence="3 6" id="KW-0812">Transmembrane</keyword>
<feature type="transmembrane region" description="Helical" evidence="6">
    <location>
        <begin position="145"/>
        <end position="165"/>
    </location>
</feature>
<evidence type="ECO:0000256" key="3">
    <source>
        <dbReference type="ARBA" id="ARBA00022692"/>
    </source>
</evidence>
<organism evidence="8 9">
    <name type="scientific">Paenibacillus vulneris</name>
    <dbReference type="NCBI Taxonomy" id="1133364"/>
    <lineage>
        <taxon>Bacteria</taxon>
        <taxon>Bacillati</taxon>
        <taxon>Bacillota</taxon>
        <taxon>Bacilli</taxon>
        <taxon>Bacillales</taxon>
        <taxon>Paenibacillaceae</taxon>
        <taxon>Paenibacillus</taxon>
    </lineage>
</organism>
<keyword evidence="9" id="KW-1185">Reference proteome</keyword>
<evidence type="ECO:0000256" key="5">
    <source>
        <dbReference type="ARBA" id="ARBA00023136"/>
    </source>
</evidence>
<dbReference type="Proteomes" id="UP001597180">
    <property type="component" value="Unassembled WGS sequence"/>
</dbReference>
<dbReference type="InterPro" id="IPR036259">
    <property type="entry name" value="MFS_trans_sf"/>
</dbReference>
<gene>
    <name evidence="8" type="ORF">ACFQ4B_32035</name>
</gene>
<feature type="transmembrane region" description="Helical" evidence="6">
    <location>
        <begin position="177"/>
        <end position="195"/>
    </location>
</feature>
<feature type="domain" description="Major facilitator superfamily (MFS) profile" evidence="7">
    <location>
        <begin position="21"/>
        <end position="398"/>
    </location>
</feature>
<dbReference type="InterPro" id="IPR020846">
    <property type="entry name" value="MFS_dom"/>
</dbReference>
<evidence type="ECO:0000313" key="8">
    <source>
        <dbReference type="EMBL" id="MFD1224751.1"/>
    </source>
</evidence>
<feature type="transmembrane region" description="Helical" evidence="6">
    <location>
        <begin position="254"/>
        <end position="278"/>
    </location>
</feature>
<feature type="transmembrane region" description="Helical" evidence="6">
    <location>
        <begin position="343"/>
        <end position="365"/>
    </location>
</feature>
<accession>A0ABW3UWM3</accession>
<feature type="transmembrane region" description="Helical" evidence="6">
    <location>
        <begin position="371"/>
        <end position="393"/>
    </location>
</feature>
<dbReference type="InterPro" id="IPR052524">
    <property type="entry name" value="MFS_Cyanate_Porter"/>
</dbReference>
<keyword evidence="4 6" id="KW-1133">Transmembrane helix</keyword>
<feature type="transmembrane region" description="Helical" evidence="6">
    <location>
        <begin position="55"/>
        <end position="75"/>
    </location>
</feature>
<dbReference type="Pfam" id="PF07690">
    <property type="entry name" value="MFS_1"/>
    <property type="match status" value="1"/>
</dbReference>
<protein>
    <submittedName>
        <fullName evidence="8">CynX/NimT family MFS transporter</fullName>
    </submittedName>
</protein>
<dbReference type="InterPro" id="IPR011701">
    <property type="entry name" value="MFS"/>
</dbReference>
<proteinExistence type="predicted"/>
<evidence type="ECO:0000256" key="1">
    <source>
        <dbReference type="ARBA" id="ARBA00004651"/>
    </source>
</evidence>
<comment type="caution">
    <text evidence="8">The sequence shown here is derived from an EMBL/GenBank/DDBJ whole genome shotgun (WGS) entry which is preliminary data.</text>
</comment>
<evidence type="ECO:0000256" key="4">
    <source>
        <dbReference type="ARBA" id="ARBA00022989"/>
    </source>
</evidence>
<feature type="transmembrane region" description="Helical" evidence="6">
    <location>
        <begin position="285"/>
        <end position="303"/>
    </location>
</feature>
<feature type="transmembrane region" description="Helical" evidence="6">
    <location>
        <begin position="221"/>
        <end position="242"/>
    </location>
</feature>
<dbReference type="PANTHER" id="PTHR23523:SF2">
    <property type="entry name" value="2-NITROIMIDAZOLE TRANSPORTER"/>
    <property type="match status" value="1"/>
</dbReference>
<comment type="subcellular location">
    <subcellularLocation>
        <location evidence="1">Cell membrane</location>
        <topology evidence="1">Multi-pass membrane protein</topology>
    </subcellularLocation>
</comment>
<dbReference type="Gene3D" id="1.20.1250.20">
    <property type="entry name" value="MFS general substrate transporter like domains"/>
    <property type="match status" value="2"/>
</dbReference>
<name>A0ABW3UWM3_9BACL</name>
<dbReference type="SUPFAM" id="SSF103473">
    <property type="entry name" value="MFS general substrate transporter"/>
    <property type="match status" value="1"/>
</dbReference>